<gene>
    <name evidence="3" type="ORF">FKV23_15880</name>
</gene>
<dbReference type="Proteomes" id="UP000317199">
    <property type="component" value="Chromosome"/>
</dbReference>
<dbReference type="PANTHER" id="PTHR38043:SF1">
    <property type="entry name" value="PROTEIN HEMX"/>
    <property type="match status" value="1"/>
</dbReference>
<feature type="transmembrane region" description="Helical" evidence="2">
    <location>
        <begin position="24"/>
        <end position="43"/>
    </location>
</feature>
<evidence type="ECO:0000256" key="1">
    <source>
        <dbReference type="SAM" id="MobiDB-lite"/>
    </source>
</evidence>
<organism evidence="3 4">
    <name type="scientific">Marilutibacter alkalisoli</name>
    <dbReference type="NCBI Taxonomy" id="2591633"/>
    <lineage>
        <taxon>Bacteria</taxon>
        <taxon>Pseudomonadati</taxon>
        <taxon>Pseudomonadota</taxon>
        <taxon>Gammaproteobacteria</taxon>
        <taxon>Lysobacterales</taxon>
        <taxon>Lysobacteraceae</taxon>
        <taxon>Marilutibacter</taxon>
    </lineage>
</organism>
<dbReference type="OrthoDB" id="6028255at2"/>
<evidence type="ECO:0000313" key="4">
    <source>
        <dbReference type="Proteomes" id="UP000317199"/>
    </source>
</evidence>
<keyword evidence="4" id="KW-1185">Reference proteome</keyword>
<evidence type="ECO:0000313" key="3">
    <source>
        <dbReference type="EMBL" id="QDH71405.1"/>
    </source>
</evidence>
<feature type="region of interest" description="Disordered" evidence="1">
    <location>
        <begin position="337"/>
        <end position="359"/>
    </location>
</feature>
<accession>A0A514BVS6</accession>
<keyword evidence="2" id="KW-0812">Transmembrane</keyword>
<dbReference type="InterPro" id="IPR007470">
    <property type="entry name" value="HemX"/>
</dbReference>
<dbReference type="KEGG" id="lyj:FKV23_15880"/>
<proteinExistence type="predicted"/>
<dbReference type="AlphaFoldDB" id="A0A514BVS6"/>
<protein>
    <recommendedName>
        <fullName evidence="5">Uroporphyrin-3 C-methyltransferase</fullName>
    </recommendedName>
</protein>
<keyword evidence="2" id="KW-1133">Transmembrane helix</keyword>
<feature type="compositionally biased region" description="Low complexity" evidence="1">
    <location>
        <begin position="338"/>
        <end position="359"/>
    </location>
</feature>
<sequence length="359" mass="39203">MSDSNTPSTAQAPPRPPRRRAARWPWLLLIVFAALAVGGWHGWQWWQGHEARERAAVAQADHRIEALNERIDSLRSDQRAHGQRLQQADATNRVLRDELLGIGQRAALLEESVTRLADPGRDSTRSLRLEEVEMLLVFGQLRLELAGDLTGAQRGYALADAVLAAIQDPAYVNLRQALIQERAALDAIEADPRVAALSRIDAFNRKLQDAPPASTPAPQAAGAPWWKRAFSNVFDIQPRDRVIAELPSDRADASAGLQLELTLARAAAERRDEAGFRAALARAQDWLLRLWPPSPSLDAHRAELDGIAAMPLSLSVPTLGSTLQQLQQLRSTQAIAMPAGTRPAASASPTTPDAPTERP</sequence>
<dbReference type="RefSeq" id="WP_141624737.1">
    <property type="nucleotide sequence ID" value="NZ_CP041242.1"/>
</dbReference>
<evidence type="ECO:0008006" key="5">
    <source>
        <dbReference type="Google" id="ProtNLM"/>
    </source>
</evidence>
<dbReference type="Pfam" id="PF04375">
    <property type="entry name" value="HemX"/>
    <property type="match status" value="2"/>
</dbReference>
<dbReference type="EMBL" id="CP041242">
    <property type="protein sequence ID" value="QDH71405.1"/>
    <property type="molecule type" value="Genomic_DNA"/>
</dbReference>
<keyword evidence="2" id="KW-0472">Membrane</keyword>
<reference evidence="3 4" key="1">
    <citation type="submission" date="2019-06" db="EMBL/GenBank/DDBJ databases">
        <title>Lysobacter alkalisoli sp. nov. isolated from saline-alkali soil.</title>
        <authorList>
            <person name="Sun J.-Q."/>
            <person name="Xu L."/>
        </authorList>
    </citation>
    <scope>NUCLEOTIDE SEQUENCE [LARGE SCALE GENOMIC DNA]</scope>
    <source>
        <strain evidence="3 4">SJ-36</strain>
    </source>
</reference>
<evidence type="ECO:0000256" key="2">
    <source>
        <dbReference type="SAM" id="Phobius"/>
    </source>
</evidence>
<dbReference type="PANTHER" id="PTHR38043">
    <property type="entry name" value="PROTEIN HEMX"/>
    <property type="match status" value="1"/>
</dbReference>
<name>A0A514BVS6_9GAMM</name>